<gene>
    <name evidence="3" type="ORF">SAMN04489835_1147</name>
</gene>
<dbReference type="InterPro" id="IPR013096">
    <property type="entry name" value="Cupin_2"/>
</dbReference>
<dbReference type="RefSeq" id="WP_083406359.1">
    <property type="nucleotide sequence ID" value="NZ_LT629971.1"/>
</dbReference>
<feature type="chain" id="PRO_5009297908" evidence="1">
    <location>
        <begin position="22"/>
        <end position="140"/>
    </location>
</feature>
<dbReference type="AlphaFoldDB" id="A0A1H6IWK3"/>
<organism evidence="3 4">
    <name type="scientific">Mycolicibacterium rutilum</name>
    <name type="common">Mycobacterium rutilum</name>
    <dbReference type="NCBI Taxonomy" id="370526"/>
    <lineage>
        <taxon>Bacteria</taxon>
        <taxon>Bacillati</taxon>
        <taxon>Actinomycetota</taxon>
        <taxon>Actinomycetes</taxon>
        <taxon>Mycobacteriales</taxon>
        <taxon>Mycobacteriaceae</taxon>
        <taxon>Mycolicibacterium</taxon>
    </lineage>
</organism>
<evidence type="ECO:0000259" key="2">
    <source>
        <dbReference type="Pfam" id="PF07883"/>
    </source>
</evidence>
<keyword evidence="1" id="KW-0732">Signal</keyword>
<reference evidence="4" key="1">
    <citation type="submission" date="2016-10" db="EMBL/GenBank/DDBJ databases">
        <authorList>
            <person name="Varghese N."/>
            <person name="Submissions S."/>
        </authorList>
    </citation>
    <scope>NUCLEOTIDE SEQUENCE [LARGE SCALE GENOMIC DNA]</scope>
    <source>
        <strain evidence="4">DSM 45405</strain>
    </source>
</reference>
<feature type="domain" description="Cupin type-2" evidence="2">
    <location>
        <begin position="49"/>
        <end position="116"/>
    </location>
</feature>
<evidence type="ECO:0000256" key="1">
    <source>
        <dbReference type="SAM" id="SignalP"/>
    </source>
</evidence>
<dbReference type="Proteomes" id="UP000182915">
    <property type="component" value="Chromosome I"/>
</dbReference>
<dbReference type="EMBL" id="LT629971">
    <property type="protein sequence ID" value="SEH53757.1"/>
    <property type="molecule type" value="Genomic_DNA"/>
</dbReference>
<dbReference type="SUPFAM" id="SSF51182">
    <property type="entry name" value="RmlC-like cupins"/>
    <property type="match status" value="1"/>
</dbReference>
<keyword evidence="4" id="KW-1185">Reference proteome</keyword>
<dbReference type="Gene3D" id="2.60.120.10">
    <property type="entry name" value="Jelly Rolls"/>
    <property type="match status" value="1"/>
</dbReference>
<name>A0A1H6IWK3_MYCRU</name>
<evidence type="ECO:0000313" key="4">
    <source>
        <dbReference type="Proteomes" id="UP000182915"/>
    </source>
</evidence>
<accession>A0A1H6IWK3</accession>
<protein>
    <submittedName>
        <fullName evidence="3">Cupin domain-containing protein</fullName>
    </submittedName>
</protein>
<evidence type="ECO:0000313" key="3">
    <source>
        <dbReference type="EMBL" id="SEH53757.1"/>
    </source>
</evidence>
<feature type="signal peptide" evidence="1">
    <location>
        <begin position="1"/>
        <end position="21"/>
    </location>
</feature>
<proteinExistence type="predicted"/>
<sequence>MFGVGVLLTLVPLQVSTAPQAAATAPVGVDSTVLSQQVRDGKDYIVADITIAPGGSTGWHTHRGVIYGIVEVGELTHYSADCRQDGLYRAGDPITDPTGPDHVHDARNLGTTPVVLEVTYVDPAGAPTSDSAPDPGCGFG</sequence>
<dbReference type="InterPro" id="IPR014710">
    <property type="entry name" value="RmlC-like_jellyroll"/>
</dbReference>
<dbReference type="STRING" id="370526.SAMN04489835_1147"/>
<dbReference type="Pfam" id="PF07883">
    <property type="entry name" value="Cupin_2"/>
    <property type="match status" value="1"/>
</dbReference>
<dbReference type="InterPro" id="IPR011051">
    <property type="entry name" value="RmlC_Cupin_sf"/>
</dbReference>